<keyword evidence="5 9" id="KW-0812">Transmembrane</keyword>
<feature type="transmembrane region" description="Helical" evidence="9">
    <location>
        <begin position="120"/>
        <end position="137"/>
    </location>
</feature>
<dbReference type="EMBL" id="CP042344">
    <property type="protein sequence ID" value="QEA14164.1"/>
    <property type="molecule type" value="Genomic_DNA"/>
</dbReference>
<feature type="transmembrane region" description="Helical" evidence="9">
    <location>
        <begin position="263"/>
        <end position="282"/>
    </location>
</feature>
<dbReference type="GO" id="GO:0016763">
    <property type="term" value="F:pentosyltransferase activity"/>
    <property type="evidence" value="ECO:0007669"/>
    <property type="project" value="TreeGrafter"/>
</dbReference>
<keyword evidence="2" id="KW-1003">Cell membrane</keyword>
<dbReference type="PANTHER" id="PTHR33908:SF3">
    <property type="entry name" value="UNDECAPRENYL PHOSPHATE-ALPHA-4-AMINO-4-DEOXY-L-ARABINOSE ARABINOSYL TRANSFERASE"/>
    <property type="match status" value="1"/>
</dbReference>
<evidence type="ECO:0000313" key="12">
    <source>
        <dbReference type="Proteomes" id="UP000321199"/>
    </source>
</evidence>
<evidence type="ECO:0000256" key="6">
    <source>
        <dbReference type="ARBA" id="ARBA00022989"/>
    </source>
</evidence>
<protein>
    <submittedName>
        <fullName evidence="11">Glycosyltransferase family 39 protein</fullName>
    </submittedName>
</protein>
<reference evidence="11 12" key="1">
    <citation type="submission" date="2019-07" db="EMBL/GenBank/DDBJ databases">
        <title>Complete genome sequence of Comamonas sp. NLF 7-7 isolated from livestock.</title>
        <authorList>
            <person name="Kim D.H."/>
            <person name="Kim J.G."/>
        </authorList>
    </citation>
    <scope>NUCLEOTIDE SEQUENCE [LARGE SCALE GENOMIC DNA]</scope>
    <source>
        <strain evidence="11 12">NLF 7-7</strain>
    </source>
</reference>
<evidence type="ECO:0000256" key="9">
    <source>
        <dbReference type="SAM" id="Phobius"/>
    </source>
</evidence>
<feature type="transmembrane region" description="Helical" evidence="9">
    <location>
        <begin position="356"/>
        <end position="374"/>
    </location>
</feature>
<dbReference type="GO" id="GO:0006493">
    <property type="term" value="P:protein O-linked glycosylation"/>
    <property type="evidence" value="ECO:0007669"/>
    <property type="project" value="InterPro"/>
</dbReference>
<dbReference type="PANTHER" id="PTHR33908">
    <property type="entry name" value="MANNOSYLTRANSFERASE YKCB-RELATED"/>
    <property type="match status" value="1"/>
</dbReference>
<dbReference type="InterPro" id="IPR003342">
    <property type="entry name" value="ArnT-like_N"/>
</dbReference>
<feature type="transmembrane region" description="Helical" evidence="9">
    <location>
        <begin position="171"/>
        <end position="199"/>
    </location>
</feature>
<accession>A0A5B8RZA8</accession>
<dbReference type="KEGG" id="cof:FOZ74_14635"/>
<keyword evidence="12" id="KW-1185">Reference proteome</keyword>
<keyword evidence="7 9" id="KW-0472">Membrane</keyword>
<dbReference type="InterPro" id="IPR050297">
    <property type="entry name" value="LipidA_mod_glycosyltrf_83"/>
</dbReference>
<feature type="transmembrane region" description="Helical" evidence="9">
    <location>
        <begin position="302"/>
        <end position="319"/>
    </location>
</feature>
<evidence type="ECO:0000256" key="7">
    <source>
        <dbReference type="ARBA" id="ARBA00023136"/>
    </source>
</evidence>
<evidence type="ECO:0000313" key="11">
    <source>
        <dbReference type="EMBL" id="QEA14164.1"/>
    </source>
</evidence>
<feature type="region of interest" description="Disordered" evidence="8">
    <location>
        <begin position="499"/>
        <end position="525"/>
    </location>
</feature>
<dbReference type="GO" id="GO:0005886">
    <property type="term" value="C:plasma membrane"/>
    <property type="evidence" value="ECO:0007669"/>
    <property type="project" value="UniProtKB-SubCell"/>
</dbReference>
<feature type="transmembrane region" description="Helical" evidence="9">
    <location>
        <begin position="324"/>
        <end position="344"/>
    </location>
</feature>
<dbReference type="GO" id="GO:0000030">
    <property type="term" value="F:mannosyltransferase activity"/>
    <property type="evidence" value="ECO:0007669"/>
    <property type="project" value="InterPro"/>
</dbReference>
<keyword evidence="3" id="KW-0328">Glycosyltransferase</keyword>
<dbReference type="GO" id="GO:0010041">
    <property type="term" value="P:response to iron(III) ion"/>
    <property type="evidence" value="ECO:0007669"/>
    <property type="project" value="TreeGrafter"/>
</dbReference>
<dbReference type="Pfam" id="PF02366">
    <property type="entry name" value="PMT"/>
    <property type="match status" value="1"/>
</dbReference>
<dbReference type="OrthoDB" id="9775035at2"/>
<evidence type="ECO:0000256" key="1">
    <source>
        <dbReference type="ARBA" id="ARBA00004651"/>
    </source>
</evidence>
<sequence>MKQTVPPEATAPLWRWLALLLGLLLLLAALRPLSVPDEGRYAEISRWMLASGDWLTPRLDGLPFFHKPPLLHWLQAAAMGVVGVSAWSARLVPAAAAVLMVASLYLAVRRVADAALARRAALVLAASGVFLVGGQYVNHDMLVASFIASAIWCFALALLHGPRPHARLARLGFACCALGLLTKGLIGVALPGLVLLAWISWARLWPRVLRLPWFSGLLVFALLALPWFVLAGQQHPGLWSYLFGAQQFGRYTGTVFNNQHGPWFYPAVLALMLLPWSFFLPFSLKTLAEPGQAAPDTGANQLRVLCWIWVAVIVVFFSLPRSKLAGYVLPVTPALALLAALGWQRTMATRRHGERWFALLALLPAAAALALTLGPGRDTRRLSTDVAPALAARLQPGDAVYVCGGYPYDLPFLARLHAPLIVVQDWPLLRSRTGDNWRRELFEAGDFEPEAARRILQTPAQFAARDRHQRAWLLAPSGQAPPPGWRSVRAGLRWTLHASAPEGPVAPEHESLPCGDQHGGKQRQP</sequence>
<comment type="subcellular location">
    <subcellularLocation>
        <location evidence="1">Cell membrane</location>
        <topology evidence="1">Multi-pass membrane protein</topology>
    </subcellularLocation>
</comment>
<dbReference type="GO" id="GO:0009103">
    <property type="term" value="P:lipopolysaccharide biosynthetic process"/>
    <property type="evidence" value="ECO:0007669"/>
    <property type="project" value="UniProtKB-ARBA"/>
</dbReference>
<feature type="transmembrane region" description="Helical" evidence="9">
    <location>
        <begin position="143"/>
        <end position="159"/>
    </location>
</feature>
<dbReference type="RefSeq" id="WP_146913745.1">
    <property type="nucleotide sequence ID" value="NZ_CP042344.1"/>
</dbReference>
<evidence type="ECO:0000256" key="4">
    <source>
        <dbReference type="ARBA" id="ARBA00022679"/>
    </source>
</evidence>
<evidence type="ECO:0000256" key="2">
    <source>
        <dbReference type="ARBA" id="ARBA00022475"/>
    </source>
</evidence>
<keyword evidence="4 11" id="KW-0808">Transferase</keyword>
<evidence type="ECO:0000256" key="3">
    <source>
        <dbReference type="ARBA" id="ARBA00022676"/>
    </source>
</evidence>
<feature type="domain" description="ArnT-like N-terminal" evidence="10">
    <location>
        <begin position="40"/>
        <end position="241"/>
    </location>
</feature>
<name>A0A5B8RZA8_9BURK</name>
<keyword evidence="6 9" id="KW-1133">Transmembrane helix</keyword>
<evidence type="ECO:0000256" key="8">
    <source>
        <dbReference type="SAM" id="MobiDB-lite"/>
    </source>
</evidence>
<evidence type="ECO:0000256" key="5">
    <source>
        <dbReference type="ARBA" id="ARBA00022692"/>
    </source>
</evidence>
<organism evidence="11 12">
    <name type="scientific">Comamonas flocculans</name>
    <dbReference type="NCBI Taxonomy" id="2597701"/>
    <lineage>
        <taxon>Bacteria</taxon>
        <taxon>Pseudomonadati</taxon>
        <taxon>Pseudomonadota</taxon>
        <taxon>Betaproteobacteria</taxon>
        <taxon>Burkholderiales</taxon>
        <taxon>Comamonadaceae</taxon>
        <taxon>Comamonas</taxon>
    </lineage>
</organism>
<gene>
    <name evidence="11" type="ORF">FOZ74_14635</name>
</gene>
<dbReference type="AlphaFoldDB" id="A0A5B8RZA8"/>
<feature type="transmembrane region" description="Helical" evidence="9">
    <location>
        <begin position="87"/>
        <end position="108"/>
    </location>
</feature>
<evidence type="ECO:0000259" key="10">
    <source>
        <dbReference type="Pfam" id="PF02366"/>
    </source>
</evidence>
<proteinExistence type="predicted"/>
<feature type="transmembrane region" description="Helical" evidence="9">
    <location>
        <begin position="211"/>
        <end position="230"/>
    </location>
</feature>
<dbReference type="Proteomes" id="UP000321199">
    <property type="component" value="Chromosome"/>
</dbReference>